<dbReference type="STRING" id="1797690.A3B23_03420"/>
<dbReference type="AlphaFoldDB" id="A0A1G1Z4X0"/>
<proteinExistence type="predicted"/>
<dbReference type="InterPro" id="IPR014717">
    <property type="entry name" value="Transl_elong_EF1B/ribsomal_bS6"/>
</dbReference>
<evidence type="ECO:0000313" key="2">
    <source>
        <dbReference type="Proteomes" id="UP000178744"/>
    </source>
</evidence>
<evidence type="ECO:0000313" key="1">
    <source>
        <dbReference type="EMBL" id="OGY59691.1"/>
    </source>
</evidence>
<dbReference type="Proteomes" id="UP000178744">
    <property type="component" value="Unassembled WGS sequence"/>
</dbReference>
<gene>
    <name evidence="1" type="ORF">A3B23_03420</name>
</gene>
<protein>
    <submittedName>
        <fullName evidence="1">Uncharacterized protein</fullName>
    </submittedName>
</protein>
<name>A0A1G1Z4X0_9BACT</name>
<reference evidence="1 2" key="1">
    <citation type="journal article" date="2016" name="Nat. Commun.">
        <title>Thousands of microbial genomes shed light on interconnected biogeochemical processes in an aquifer system.</title>
        <authorList>
            <person name="Anantharaman K."/>
            <person name="Brown C.T."/>
            <person name="Hug L.A."/>
            <person name="Sharon I."/>
            <person name="Castelle C.J."/>
            <person name="Probst A.J."/>
            <person name="Thomas B.C."/>
            <person name="Singh A."/>
            <person name="Wilkins M.J."/>
            <person name="Karaoz U."/>
            <person name="Brodie E.L."/>
            <person name="Williams K.H."/>
            <person name="Hubbard S.S."/>
            <person name="Banfield J.F."/>
        </authorList>
    </citation>
    <scope>NUCLEOTIDE SEQUENCE [LARGE SCALE GENOMIC DNA]</scope>
</reference>
<sequence length="190" mass="20643">MLNRKQTIQILVLLARPAAAITVAVIAILFISQQINGITESAKERRTLYAILQRRTETVDKIKADINLAGDTNIKKLEDAFPLSDNIIDFIVSLDNIAAKNTVKQTMNFGTPTPFFKKGDGATAISIASITYGTNVTSGISALIKYLKDLEKMPYLSSISEISITAPASGWESVSSASMRGILYTKEAKN</sequence>
<organism evidence="1 2">
    <name type="scientific">Candidatus Colwellbacteria bacterium RIFCSPLOWO2_01_FULL_48_10</name>
    <dbReference type="NCBI Taxonomy" id="1797690"/>
    <lineage>
        <taxon>Bacteria</taxon>
        <taxon>Candidatus Colwelliibacteriota</taxon>
    </lineage>
</organism>
<accession>A0A1G1Z4X0</accession>
<dbReference type="EMBL" id="MHIY01000021">
    <property type="protein sequence ID" value="OGY59691.1"/>
    <property type="molecule type" value="Genomic_DNA"/>
</dbReference>
<dbReference type="Gene3D" id="3.30.70.60">
    <property type="match status" value="1"/>
</dbReference>
<comment type="caution">
    <text evidence="1">The sequence shown here is derived from an EMBL/GenBank/DDBJ whole genome shotgun (WGS) entry which is preliminary data.</text>
</comment>